<feature type="compositionally biased region" description="Basic and acidic residues" evidence="1">
    <location>
        <begin position="98"/>
        <end position="109"/>
    </location>
</feature>
<feature type="region of interest" description="Disordered" evidence="1">
    <location>
        <begin position="89"/>
        <end position="109"/>
    </location>
</feature>
<feature type="transmembrane region" description="Helical" evidence="2">
    <location>
        <begin position="20"/>
        <end position="36"/>
    </location>
</feature>
<protein>
    <submittedName>
        <fullName evidence="4">Low affinity iron permease family protein</fullName>
    </submittedName>
</protein>
<organism evidence="4">
    <name type="scientific">Mesorhizobium sp. WSM2240</name>
    <dbReference type="NCBI Taxonomy" id="3228851"/>
    <lineage>
        <taxon>Bacteria</taxon>
        <taxon>Pseudomonadati</taxon>
        <taxon>Pseudomonadota</taxon>
        <taxon>Alphaproteobacteria</taxon>
        <taxon>Hyphomicrobiales</taxon>
        <taxon>Phyllobacteriaceae</taxon>
        <taxon>Mesorhizobium</taxon>
    </lineage>
</organism>
<geneLocation type="plasmid" evidence="4">
    <name>pMk2240A</name>
</geneLocation>
<dbReference type="EMBL" id="CP159253">
    <property type="protein sequence ID" value="XCG47334.1"/>
    <property type="molecule type" value="Genomic_DNA"/>
</dbReference>
<reference evidence="4" key="1">
    <citation type="submission" date="2024-06" db="EMBL/GenBank/DDBJ databases">
        <title>Mesorhizobium karijinii sp. nov., a symbiont of the iconic Swainsona formosa from arid Australia.</title>
        <authorList>
            <person name="Hill Y.J."/>
            <person name="Watkin E.L.J."/>
            <person name="O'Hara G.W."/>
            <person name="Terpolilli J."/>
            <person name="Tye M.L."/>
            <person name="Kohlmeier M.G."/>
        </authorList>
    </citation>
    <scope>NUCLEOTIDE SEQUENCE</scope>
    <source>
        <strain evidence="4">WSM2240</strain>
        <plasmid evidence="4">pMk2240A</plasmid>
    </source>
</reference>
<sequence>MAIRTIQQTLTTLGTVGSRPWAFVTVLLYAAAWLLFQPDSLDMHGIATLMVWMMTLFIQRAEYRDGLATQAKLDELLAALSTARNDLAQIDEEEPEDIERHRAAAREGD</sequence>
<feature type="transmembrane region" description="Helical" evidence="2">
    <location>
        <begin position="42"/>
        <end position="58"/>
    </location>
</feature>
<keyword evidence="4" id="KW-0614">Plasmid</keyword>
<dbReference type="RefSeq" id="WP_353645114.1">
    <property type="nucleotide sequence ID" value="NZ_CP159253.1"/>
</dbReference>
<dbReference type="EMBL" id="CP159256">
    <property type="protein sequence ID" value="XCG52108.1"/>
    <property type="molecule type" value="Genomic_DNA"/>
</dbReference>
<dbReference type="Pfam" id="PF04120">
    <property type="entry name" value="Iron_permease"/>
    <property type="match status" value="1"/>
</dbReference>
<dbReference type="InterPro" id="IPR007251">
    <property type="entry name" value="Iron_permease_Fet4"/>
</dbReference>
<dbReference type="GO" id="GO:0055085">
    <property type="term" value="P:transmembrane transport"/>
    <property type="evidence" value="ECO:0007669"/>
    <property type="project" value="InterPro"/>
</dbReference>
<evidence type="ECO:0000313" key="3">
    <source>
        <dbReference type="EMBL" id="XCG47334.1"/>
    </source>
</evidence>
<evidence type="ECO:0000256" key="2">
    <source>
        <dbReference type="SAM" id="Phobius"/>
    </source>
</evidence>
<dbReference type="AlphaFoldDB" id="A0AAU8D0K2"/>
<gene>
    <name evidence="3" type="ORF">ABVK50_18880</name>
    <name evidence="4" type="ORF">ABVK50_31855</name>
</gene>
<evidence type="ECO:0000256" key="1">
    <source>
        <dbReference type="SAM" id="MobiDB-lite"/>
    </source>
</evidence>
<keyword evidence="2" id="KW-1133">Transmembrane helix</keyword>
<accession>A0AAU8D0K2</accession>
<keyword evidence="2" id="KW-0812">Transmembrane</keyword>
<keyword evidence="2" id="KW-0472">Membrane</keyword>
<proteinExistence type="predicted"/>
<name>A0AAU8D0K2_9HYPH</name>
<evidence type="ECO:0000313" key="4">
    <source>
        <dbReference type="EMBL" id="XCG52108.1"/>
    </source>
</evidence>